<comment type="caution">
    <text evidence="2">The sequence shown here is derived from an EMBL/GenBank/DDBJ whole genome shotgun (WGS) entry which is preliminary data.</text>
</comment>
<dbReference type="InterPro" id="IPR005184">
    <property type="entry name" value="DUF306_Meta_HslJ"/>
</dbReference>
<feature type="domain" description="DUF306" evidence="1">
    <location>
        <begin position="55"/>
        <end position="163"/>
    </location>
</feature>
<name>A0A4Y7XA37_9GAMM</name>
<dbReference type="Gene3D" id="2.40.128.270">
    <property type="match status" value="1"/>
</dbReference>
<dbReference type="PANTHER" id="PTHR35535">
    <property type="entry name" value="HEAT SHOCK PROTEIN HSLJ"/>
    <property type="match status" value="1"/>
</dbReference>
<dbReference type="PANTHER" id="PTHR35535:SF1">
    <property type="entry name" value="HEAT SHOCK PROTEIN HSLJ"/>
    <property type="match status" value="1"/>
</dbReference>
<accession>A0A4Y7XA37</accession>
<evidence type="ECO:0000313" key="2">
    <source>
        <dbReference type="EMBL" id="TEU24748.1"/>
    </source>
</evidence>
<dbReference type="InterPro" id="IPR053147">
    <property type="entry name" value="Hsp_HslJ-like"/>
</dbReference>
<dbReference type="STRING" id="1120977.GCA_000619845_01600"/>
<reference evidence="2 3" key="1">
    <citation type="submission" date="2019-03" db="EMBL/GenBank/DDBJ databases">
        <title>Alkanindiges illinoisensis: a potential pathogenic isolated from ascites of a gastric cancer patient with abdominal metastasis.</title>
        <authorList>
            <person name="Hu X."/>
            <person name="Yang B."/>
            <person name="Yan X."/>
            <person name="Lin L."/>
            <person name="Zhao H."/>
            <person name="Zhou F."/>
            <person name="Su B."/>
            <person name="Chen J."/>
            <person name="Rui Y."/>
            <person name="Wang Q."/>
            <person name="Zheng L."/>
        </authorList>
    </citation>
    <scope>NUCLEOTIDE SEQUENCE [LARGE SCALE GENOMIC DNA]</scope>
    <source>
        <strain evidence="2 3">NFYY 23406</strain>
    </source>
</reference>
<evidence type="ECO:0000313" key="3">
    <source>
        <dbReference type="Proteomes" id="UP000297834"/>
    </source>
</evidence>
<gene>
    <name evidence="2" type="ORF">E2B99_11660</name>
</gene>
<dbReference type="RefSeq" id="WP_134245102.1">
    <property type="nucleotide sequence ID" value="NZ_SNTY01000058.1"/>
</dbReference>
<evidence type="ECO:0000259" key="1">
    <source>
        <dbReference type="Pfam" id="PF03724"/>
    </source>
</evidence>
<organism evidence="2 3">
    <name type="scientific">Alkanindiges illinoisensis</name>
    <dbReference type="NCBI Taxonomy" id="197183"/>
    <lineage>
        <taxon>Bacteria</taxon>
        <taxon>Pseudomonadati</taxon>
        <taxon>Pseudomonadota</taxon>
        <taxon>Gammaproteobacteria</taxon>
        <taxon>Moraxellales</taxon>
        <taxon>Moraxellaceae</taxon>
        <taxon>Alkanindiges</taxon>
    </lineage>
</organism>
<dbReference type="Pfam" id="PF03724">
    <property type="entry name" value="META"/>
    <property type="match status" value="1"/>
</dbReference>
<sequence length="172" mass="18889">MSLDNFFPHYRHFFYGLMACATIGMAACSTTPSLNQAGELQAKADISTSNPLKILTASRWELIQPMDGSSTTVNSELRPALQLDANTQRFSGNDGCNRIMGSYQADMTSLKFGQMASTRMACIPGNETMSRNFSDALNRTTAYRFESDYLILLDNKGDKLITLRKAGSSTAN</sequence>
<dbReference type="EMBL" id="SNTY01000058">
    <property type="protein sequence ID" value="TEU24748.1"/>
    <property type="molecule type" value="Genomic_DNA"/>
</dbReference>
<dbReference type="Proteomes" id="UP000297834">
    <property type="component" value="Unassembled WGS sequence"/>
</dbReference>
<protein>
    <submittedName>
        <fullName evidence="2">META domain-containing protein</fullName>
    </submittedName>
</protein>
<dbReference type="OrthoDB" id="5348860at2"/>
<dbReference type="InterPro" id="IPR038670">
    <property type="entry name" value="HslJ-like_sf"/>
</dbReference>
<dbReference type="AlphaFoldDB" id="A0A4Y7XA37"/>
<proteinExistence type="predicted"/>
<keyword evidence="3" id="KW-1185">Reference proteome</keyword>